<sequence length="103" mass="10931">MLITPLLSTMAMRAFCEMLLLARALSLISSGRPWKAVMLMLAGENCSHPFDAGGVPASPPTGGVPPLFDTGGVVPPLPPLPPPPQALSRRRADASFSFLLYSW</sequence>
<comment type="caution">
    <text evidence="1">The sequence shown here is derived from an EMBL/GenBank/DDBJ whole genome shotgun (WGS) entry which is preliminary data.</text>
</comment>
<dbReference type="RefSeq" id="WP_167091451.1">
    <property type="nucleotide sequence ID" value="NZ_WHJG01000038.1"/>
</dbReference>
<keyword evidence="2" id="KW-1185">Reference proteome</keyword>
<accession>A0ABX0NJ76</accession>
<evidence type="ECO:0000313" key="1">
    <source>
        <dbReference type="EMBL" id="NHZ82820.1"/>
    </source>
</evidence>
<gene>
    <name evidence="1" type="ORF">F2P44_26615</name>
</gene>
<evidence type="ECO:0000313" key="2">
    <source>
        <dbReference type="Proteomes" id="UP000621455"/>
    </source>
</evidence>
<name>A0ABX0NJ76_9BURK</name>
<reference evidence="1 2" key="1">
    <citation type="submission" date="2019-10" db="EMBL/GenBank/DDBJ databases">
        <title>Taxonomy of Antarctic Massilia spp.: description of Massilia rubra sp. nov., Massilia aquatica sp. nov., Massilia mucilaginosa sp. nov., Massilia frigida sp. nov. isolated from streams, lakes and regoliths.</title>
        <authorList>
            <person name="Holochova P."/>
            <person name="Sedlacek I."/>
            <person name="Kralova S."/>
            <person name="Maslanova I."/>
            <person name="Busse H.-J."/>
            <person name="Stankova E."/>
            <person name="Vrbovska V."/>
            <person name="Kovarovic V."/>
            <person name="Bartak M."/>
            <person name="Svec P."/>
            <person name="Pantucek R."/>
        </authorList>
    </citation>
    <scope>NUCLEOTIDE SEQUENCE [LARGE SCALE GENOMIC DNA]</scope>
    <source>
        <strain evidence="1 2">CCM 8695</strain>
    </source>
</reference>
<proteinExistence type="predicted"/>
<dbReference type="Proteomes" id="UP000621455">
    <property type="component" value="Unassembled WGS sequence"/>
</dbReference>
<organism evidence="1 2">
    <name type="scientific">Massilia frigida</name>
    <dbReference type="NCBI Taxonomy" id="2609281"/>
    <lineage>
        <taxon>Bacteria</taxon>
        <taxon>Pseudomonadati</taxon>
        <taxon>Pseudomonadota</taxon>
        <taxon>Betaproteobacteria</taxon>
        <taxon>Burkholderiales</taxon>
        <taxon>Oxalobacteraceae</taxon>
        <taxon>Telluria group</taxon>
        <taxon>Massilia</taxon>
    </lineage>
</organism>
<evidence type="ECO:0008006" key="3">
    <source>
        <dbReference type="Google" id="ProtNLM"/>
    </source>
</evidence>
<protein>
    <recommendedName>
        <fullName evidence="3">Secreted protein</fullName>
    </recommendedName>
</protein>
<dbReference type="EMBL" id="WHJG01000038">
    <property type="protein sequence ID" value="NHZ82820.1"/>
    <property type="molecule type" value="Genomic_DNA"/>
</dbReference>